<reference evidence="4" key="1">
    <citation type="submission" date="2019-06" db="EMBL/GenBank/DDBJ databases">
        <title>A comparative analysis of the Nautiliaceae.</title>
        <authorList>
            <person name="Grosche A."/>
            <person name="Smedile F."/>
            <person name="Vetriani C."/>
        </authorList>
    </citation>
    <scope>NUCLEOTIDE SEQUENCE</scope>
    <source>
        <strain evidence="4">TB6</strain>
    </source>
</reference>
<dbReference type="EMBL" id="CP027432">
    <property type="protein sequence ID" value="QCI27622.1"/>
    <property type="molecule type" value="Genomic_DNA"/>
</dbReference>
<dbReference type="NCBIfam" id="TIGR00125">
    <property type="entry name" value="cyt_tran_rel"/>
    <property type="match status" value="1"/>
</dbReference>
<proteinExistence type="predicted"/>
<accession>A0ABX5TIQ6</accession>
<dbReference type="PANTHER" id="PTHR21342">
    <property type="entry name" value="PHOSPHOPANTETHEINE ADENYLYLTRANSFERASE"/>
    <property type="match status" value="1"/>
</dbReference>
<dbReference type="GO" id="GO:0016779">
    <property type="term" value="F:nucleotidyltransferase activity"/>
    <property type="evidence" value="ECO:0007669"/>
    <property type="project" value="UniProtKB-KW"/>
</dbReference>
<gene>
    <name evidence="4" type="ORF">C6V80_01180</name>
</gene>
<dbReference type="PANTHER" id="PTHR21342:SF0">
    <property type="entry name" value="BIFUNCTIONAL NMN ADENYLYLTRANSFERASE_NUDIX HYDROLASE"/>
    <property type="match status" value="1"/>
</dbReference>
<evidence type="ECO:0000313" key="5">
    <source>
        <dbReference type="Proteomes" id="UP000298805"/>
    </source>
</evidence>
<dbReference type="InterPro" id="IPR004821">
    <property type="entry name" value="Cyt_trans-like"/>
</dbReference>
<evidence type="ECO:0000256" key="1">
    <source>
        <dbReference type="ARBA" id="ARBA00022679"/>
    </source>
</evidence>
<sequence length="183" mass="22199">MWDVNMKYGVIIGRFQPFHKGHEYVVRSIIKKGYKPIIMIGSPNVKNEKNPLSFEKRKELIEMIFDDVIIEPLEDNENWDIWYEDILRIIKKHTDELEKITFFIHIKSNDKDTFIFKGKEYKGVHYVKIFEDEGFEVINLDKFTNKNQYIHATDIRKDENYAKEHLDEKIYKRLKDWGFWGNF</sequence>
<dbReference type="Gene3D" id="3.40.50.620">
    <property type="entry name" value="HUPs"/>
    <property type="match status" value="1"/>
</dbReference>
<dbReference type="Proteomes" id="UP000298805">
    <property type="component" value="Chromosome"/>
</dbReference>
<name>A0ABX5TIQ6_9BACT</name>
<feature type="domain" description="Cytidyltransferase-like" evidence="3">
    <location>
        <begin position="11"/>
        <end position="157"/>
    </location>
</feature>
<keyword evidence="1" id="KW-0808">Transferase</keyword>
<evidence type="ECO:0000313" key="4">
    <source>
        <dbReference type="EMBL" id="QCI27622.1"/>
    </source>
</evidence>
<dbReference type="SUPFAM" id="SSF52374">
    <property type="entry name" value="Nucleotidylyl transferase"/>
    <property type="match status" value="1"/>
</dbReference>
<evidence type="ECO:0000259" key="3">
    <source>
        <dbReference type="Pfam" id="PF01467"/>
    </source>
</evidence>
<organism evidence="4 5">
    <name type="scientific">Caminibacter pacificus</name>
    <dbReference type="NCBI Taxonomy" id="1424653"/>
    <lineage>
        <taxon>Bacteria</taxon>
        <taxon>Pseudomonadati</taxon>
        <taxon>Campylobacterota</taxon>
        <taxon>Epsilonproteobacteria</taxon>
        <taxon>Nautiliales</taxon>
        <taxon>Nautiliaceae</taxon>
        <taxon>Caminibacter</taxon>
    </lineage>
</organism>
<protein>
    <submittedName>
        <fullName evidence="4">Adenylyltransferase/cytidyltransferase family protein</fullName>
    </submittedName>
</protein>
<keyword evidence="2 4" id="KW-0548">Nucleotidyltransferase</keyword>
<evidence type="ECO:0000256" key="2">
    <source>
        <dbReference type="ARBA" id="ARBA00022695"/>
    </source>
</evidence>
<dbReference type="InterPro" id="IPR014729">
    <property type="entry name" value="Rossmann-like_a/b/a_fold"/>
</dbReference>
<dbReference type="RefSeq" id="WP_123352583.1">
    <property type="nucleotide sequence ID" value="NZ_CP027432.2"/>
</dbReference>
<keyword evidence="5" id="KW-1185">Reference proteome</keyword>
<dbReference type="Pfam" id="PF01467">
    <property type="entry name" value="CTP_transf_like"/>
    <property type="match status" value="1"/>
</dbReference>